<comment type="caution">
    <text evidence="3">The sequence shown here is derived from an EMBL/GenBank/DDBJ whole genome shotgun (WGS) entry which is preliminary data.</text>
</comment>
<keyword evidence="2" id="KW-0732">Signal</keyword>
<dbReference type="Proteomes" id="UP001487740">
    <property type="component" value="Unassembled WGS sequence"/>
</dbReference>
<keyword evidence="1" id="KW-1133">Transmembrane helix</keyword>
<keyword evidence="4" id="KW-1185">Reference proteome</keyword>
<evidence type="ECO:0000313" key="3">
    <source>
        <dbReference type="EMBL" id="KAK8403641.1"/>
    </source>
</evidence>
<organism evidence="3 4">
    <name type="scientific">Scylla paramamosain</name>
    <name type="common">Mud crab</name>
    <dbReference type="NCBI Taxonomy" id="85552"/>
    <lineage>
        <taxon>Eukaryota</taxon>
        <taxon>Metazoa</taxon>
        <taxon>Ecdysozoa</taxon>
        <taxon>Arthropoda</taxon>
        <taxon>Crustacea</taxon>
        <taxon>Multicrustacea</taxon>
        <taxon>Malacostraca</taxon>
        <taxon>Eumalacostraca</taxon>
        <taxon>Eucarida</taxon>
        <taxon>Decapoda</taxon>
        <taxon>Pleocyemata</taxon>
        <taxon>Brachyura</taxon>
        <taxon>Eubrachyura</taxon>
        <taxon>Portunoidea</taxon>
        <taxon>Portunidae</taxon>
        <taxon>Portuninae</taxon>
        <taxon>Scylla</taxon>
    </lineage>
</organism>
<feature type="transmembrane region" description="Helical" evidence="1">
    <location>
        <begin position="60"/>
        <end position="82"/>
    </location>
</feature>
<keyword evidence="1" id="KW-0472">Membrane</keyword>
<dbReference type="EMBL" id="JARAKH010000005">
    <property type="protein sequence ID" value="KAK8403641.1"/>
    <property type="molecule type" value="Genomic_DNA"/>
</dbReference>
<name>A0AAW0UX75_SCYPA</name>
<gene>
    <name evidence="3" type="ORF">O3P69_000021</name>
</gene>
<accession>A0AAW0UX75</accession>
<evidence type="ECO:0000256" key="1">
    <source>
        <dbReference type="SAM" id="Phobius"/>
    </source>
</evidence>
<dbReference type="AlphaFoldDB" id="A0AAW0UX75"/>
<protein>
    <submittedName>
        <fullName evidence="3">Uncharacterized protein</fullName>
    </submittedName>
</protein>
<sequence length="205" mass="22086">MHWTLRMLVAAACLASLTWAGQLRGNKVHNHVKKAQDEVAAMDPEERVISVGNADSTKHAVAGSIVLTGVWVGAALIIAELIKGIGTKIYPLEGSQGDEKIPFSVRSASASTSLLKRALAGIDSVNARMASEERAVCRKMSLCQMGSMTSGLKFVHTFLQILRPAFPQIDQSWDGLLAGEAQEDCNLLYPECPSAILRAMFGDVY</sequence>
<evidence type="ECO:0000256" key="2">
    <source>
        <dbReference type="SAM" id="SignalP"/>
    </source>
</evidence>
<feature type="chain" id="PRO_5043631781" evidence="2">
    <location>
        <begin position="21"/>
        <end position="205"/>
    </location>
</feature>
<reference evidence="3 4" key="1">
    <citation type="submission" date="2023-03" db="EMBL/GenBank/DDBJ databases">
        <title>High-quality genome of Scylla paramamosain provides insights in environmental adaptation.</title>
        <authorList>
            <person name="Zhang L."/>
        </authorList>
    </citation>
    <scope>NUCLEOTIDE SEQUENCE [LARGE SCALE GENOMIC DNA]</scope>
    <source>
        <strain evidence="3">LZ_2023a</strain>
        <tissue evidence="3">Muscle</tissue>
    </source>
</reference>
<keyword evidence="1" id="KW-0812">Transmembrane</keyword>
<proteinExistence type="predicted"/>
<feature type="signal peptide" evidence="2">
    <location>
        <begin position="1"/>
        <end position="20"/>
    </location>
</feature>
<evidence type="ECO:0000313" key="4">
    <source>
        <dbReference type="Proteomes" id="UP001487740"/>
    </source>
</evidence>